<dbReference type="InterPro" id="IPR025875">
    <property type="entry name" value="Leu-rich_rpt_4"/>
</dbReference>
<keyword evidence="1" id="KW-0433">Leucine-rich repeat</keyword>
<reference evidence="5" key="1">
    <citation type="submission" date="2025-08" db="UniProtKB">
        <authorList>
            <consortium name="RefSeq"/>
        </authorList>
    </citation>
    <scope>IDENTIFICATION</scope>
    <source>
        <tissue evidence="5">Gonad</tissue>
    </source>
</reference>
<dbReference type="SMART" id="SM00365">
    <property type="entry name" value="LRR_SD22"/>
    <property type="match status" value="3"/>
</dbReference>
<dbReference type="InterPro" id="IPR050836">
    <property type="entry name" value="SDS22/Internalin_LRR"/>
</dbReference>
<dbReference type="Gene3D" id="3.80.10.10">
    <property type="entry name" value="Ribonuclease Inhibitor"/>
    <property type="match status" value="2"/>
</dbReference>
<dbReference type="OrthoDB" id="10262005at2759"/>
<organism evidence="4 5">
    <name type="scientific">Branchiostoma belcheri</name>
    <name type="common">Amphioxus</name>
    <dbReference type="NCBI Taxonomy" id="7741"/>
    <lineage>
        <taxon>Eukaryota</taxon>
        <taxon>Metazoa</taxon>
        <taxon>Chordata</taxon>
        <taxon>Cephalochordata</taxon>
        <taxon>Leptocardii</taxon>
        <taxon>Amphioxiformes</taxon>
        <taxon>Branchiostomatidae</taxon>
        <taxon>Branchiostoma</taxon>
    </lineage>
</organism>
<keyword evidence="4" id="KW-1185">Reference proteome</keyword>
<accession>A0A6P4YJQ7</accession>
<dbReference type="RefSeq" id="XP_019618917.1">
    <property type="nucleotide sequence ID" value="XM_019763358.1"/>
</dbReference>
<evidence type="ECO:0000256" key="3">
    <source>
        <dbReference type="SAM" id="MobiDB-lite"/>
    </source>
</evidence>
<dbReference type="PROSITE" id="PS51450">
    <property type="entry name" value="LRR"/>
    <property type="match status" value="4"/>
</dbReference>
<evidence type="ECO:0000313" key="5">
    <source>
        <dbReference type="RefSeq" id="XP_019618917.1"/>
    </source>
</evidence>
<dbReference type="GeneID" id="109465869"/>
<dbReference type="Proteomes" id="UP000515135">
    <property type="component" value="Unplaced"/>
</dbReference>
<sequence>MVRLTIDLIARVNTHTKRKRDEPLSQYLRRLTHLYFQERHIDEIDDLSLCKNLSVLYLYDNRIARIQNLHFASNLTHLYLQNNLINKIENLSLLRRLEKLYLGNNEITVVEGLDKLENLKELHIENQRLPPGEKLLFDPRSIQALSAALCVLNVSGNSLEDLQDFRCLGGLNQFMAADNQLEDMKELAQVLSGWPSLWRLELVGNPLCRKAKYRDRVIVMSGSLGKAAPKNSLCSEEFHGRARSAQREDIHACELSTARGTARVQTIAEMSIGTRANRRVKVEITPSEEDDPPESLDSSELADPEIAFLRKLFGHSGQNFPMMPRDSLRLQPLLKLPSMPLEDQAVDELGNVARCELPPLQLPHAPLRNYIMPGLPGARKQFEAILARSRSLPGSADVMGRGDMLAQKTEIIAELPKKSLSDLQAPIRSRYARILVGEPGGTPIPRDLPPPIRSSPVLRPSLQAKAIDVRSSNQFVDSKVL</sequence>
<dbReference type="Pfam" id="PF12799">
    <property type="entry name" value="LRR_4"/>
    <property type="match status" value="1"/>
</dbReference>
<proteinExistence type="predicted"/>
<evidence type="ECO:0000313" key="4">
    <source>
        <dbReference type="Proteomes" id="UP000515135"/>
    </source>
</evidence>
<dbReference type="PANTHER" id="PTHR46652:SF3">
    <property type="entry name" value="LEUCINE-RICH REPEAT-CONTAINING PROTEIN 9"/>
    <property type="match status" value="1"/>
</dbReference>
<name>A0A6P4YJQ7_BRABE</name>
<protein>
    <submittedName>
        <fullName evidence="5">Dynein assembly factor 1, axonemal-like</fullName>
    </submittedName>
</protein>
<feature type="region of interest" description="Disordered" evidence="3">
    <location>
        <begin position="438"/>
        <end position="457"/>
    </location>
</feature>
<keyword evidence="2" id="KW-0677">Repeat</keyword>
<dbReference type="SUPFAM" id="SSF52058">
    <property type="entry name" value="L domain-like"/>
    <property type="match status" value="1"/>
</dbReference>
<dbReference type="InterPro" id="IPR001611">
    <property type="entry name" value="Leu-rich_rpt"/>
</dbReference>
<evidence type="ECO:0000256" key="2">
    <source>
        <dbReference type="ARBA" id="ARBA00022737"/>
    </source>
</evidence>
<dbReference type="KEGG" id="bbel:109465869"/>
<dbReference type="CDD" id="cd21340">
    <property type="entry name" value="PPP1R42"/>
    <property type="match status" value="1"/>
</dbReference>
<dbReference type="InterPro" id="IPR032675">
    <property type="entry name" value="LRR_dom_sf"/>
</dbReference>
<dbReference type="AlphaFoldDB" id="A0A6P4YJQ7"/>
<evidence type="ECO:0000256" key="1">
    <source>
        <dbReference type="ARBA" id="ARBA00022614"/>
    </source>
</evidence>
<gene>
    <name evidence="5" type="primary">LOC109465869</name>
</gene>
<dbReference type="PANTHER" id="PTHR46652">
    <property type="entry name" value="LEUCINE-RICH REPEAT AND IQ DOMAIN-CONTAINING PROTEIN 1-RELATED"/>
    <property type="match status" value="1"/>
</dbReference>